<accession>A0A839DNE3</accession>
<keyword evidence="2" id="KW-1185">Reference proteome</keyword>
<dbReference type="AlphaFoldDB" id="A0A839DNE3"/>
<name>A0A839DNE3_9PSEU</name>
<dbReference type="Proteomes" id="UP000569329">
    <property type="component" value="Unassembled WGS sequence"/>
</dbReference>
<gene>
    <name evidence="1" type="ORF">FHX42_000353</name>
</gene>
<evidence type="ECO:0000313" key="2">
    <source>
        <dbReference type="Proteomes" id="UP000569329"/>
    </source>
</evidence>
<protein>
    <submittedName>
        <fullName evidence="1">Uncharacterized protein</fullName>
    </submittedName>
</protein>
<proteinExistence type="predicted"/>
<organism evidence="1 2">
    <name type="scientific">Halosaccharopolyspora lacisalsi</name>
    <dbReference type="NCBI Taxonomy" id="1000566"/>
    <lineage>
        <taxon>Bacteria</taxon>
        <taxon>Bacillati</taxon>
        <taxon>Actinomycetota</taxon>
        <taxon>Actinomycetes</taxon>
        <taxon>Pseudonocardiales</taxon>
        <taxon>Pseudonocardiaceae</taxon>
        <taxon>Halosaccharopolyspora</taxon>
    </lineage>
</organism>
<dbReference type="EMBL" id="JACGWZ010000001">
    <property type="protein sequence ID" value="MBA8823024.1"/>
    <property type="molecule type" value="Genomic_DNA"/>
</dbReference>
<sequence>MTGDYGFARTRVFAVSRETAKSAVVAVPGGRRYHRRVLGATTP</sequence>
<evidence type="ECO:0000313" key="1">
    <source>
        <dbReference type="EMBL" id="MBA8823024.1"/>
    </source>
</evidence>
<reference evidence="1 2" key="1">
    <citation type="submission" date="2020-07" db="EMBL/GenBank/DDBJ databases">
        <title>Sequencing the genomes of 1000 actinobacteria strains.</title>
        <authorList>
            <person name="Klenk H.-P."/>
        </authorList>
    </citation>
    <scope>NUCLEOTIDE SEQUENCE [LARGE SCALE GENOMIC DNA]</scope>
    <source>
        <strain evidence="1 2">DSM 45975</strain>
    </source>
</reference>
<comment type="caution">
    <text evidence="1">The sequence shown here is derived from an EMBL/GenBank/DDBJ whole genome shotgun (WGS) entry which is preliminary data.</text>
</comment>